<dbReference type="Pfam" id="PF04464">
    <property type="entry name" value="Glyphos_transf"/>
    <property type="match status" value="1"/>
</dbReference>
<keyword evidence="6" id="KW-0472">Membrane</keyword>
<reference evidence="7 8" key="1">
    <citation type="journal article" date="2021" name="ISME Commun">
        <title>Automated analysis of genomic sequences facilitates high-throughput and comprehensive description of bacteria.</title>
        <authorList>
            <person name="Hitch T.C.A."/>
        </authorList>
    </citation>
    <scope>NUCLEOTIDE SEQUENCE [LARGE SCALE GENOMIC DNA]</scope>
    <source>
        <strain evidence="7 8">Sanger_23</strain>
    </source>
</reference>
<dbReference type="InterPro" id="IPR043149">
    <property type="entry name" value="TagF_N"/>
</dbReference>
<dbReference type="Proteomes" id="UP001652409">
    <property type="component" value="Unassembled WGS sequence"/>
</dbReference>
<keyword evidence="8" id="KW-1185">Reference proteome</keyword>
<comment type="similarity">
    <text evidence="2">Belongs to the CDP-glycerol glycerophosphotransferase family.</text>
</comment>
<comment type="caution">
    <text evidence="7">The sequence shown here is derived from an EMBL/GenBank/DDBJ whole genome shotgun (WGS) entry which is preliminary data.</text>
</comment>
<dbReference type="InterPro" id="IPR051612">
    <property type="entry name" value="Teichoic_Acid_Biosynth"/>
</dbReference>
<dbReference type="PANTHER" id="PTHR37316">
    <property type="entry name" value="TEICHOIC ACID GLYCEROL-PHOSPHATE PRIMASE"/>
    <property type="match status" value="1"/>
</dbReference>
<evidence type="ECO:0000256" key="3">
    <source>
        <dbReference type="ARBA" id="ARBA00022475"/>
    </source>
</evidence>
<organism evidence="7 8">
    <name type="scientific">Blautia ammoniilytica</name>
    <dbReference type="NCBI Taxonomy" id="2981782"/>
    <lineage>
        <taxon>Bacteria</taxon>
        <taxon>Bacillati</taxon>
        <taxon>Bacillota</taxon>
        <taxon>Clostridia</taxon>
        <taxon>Lachnospirales</taxon>
        <taxon>Lachnospiraceae</taxon>
        <taxon>Blautia</taxon>
    </lineage>
</organism>
<dbReference type="InterPro" id="IPR007554">
    <property type="entry name" value="Glycerophosphate_synth"/>
</dbReference>
<dbReference type="RefSeq" id="WP_158421971.1">
    <property type="nucleotide sequence ID" value="NZ_JAOQJL010000022.1"/>
</dbReference>
<keyword evidence="5" id="KW-0777">Teichoic acid biosynthesis</keyword>
<keyword evidence="4" id="KW-0808">Transferase</keyword>
<protein>
    <submittedName>
        <fullName evidence="7">CDP-glycerol glycerophosphotransferase family protein</fullName>
    </submittedName>
</protein>
<dbReference type="PANTHER" id="PTHR37316:SF3">
    <property type="entry name" value="TEICHOIC ACID GLYCEROL-PHOSPHATE TRANSFERASE"/>
    <property type="match status" value="1"/>
</dbReference>
<evidence type="ECO:0000256" key="1">
    <source>
        <dbReference type="ARBA" id="ARBA00004202"/>
    </source>
</evidence>
<accession>A0ABT2TWP0</accession>
<gene>
    <name evidence="7" type="ORF">OCV61_11585</name>
</gene>
<evidence type="ECO:0000256" key="6">
    <source>
        <dbReference type="ARBA" id="ARBA00023136"/>
    </source>
</evidence>
<keyword evidence="3" id="KW-1003">Cell membrane</keyword>
<dbReference type="EMBL" id="JAOQJL010000022">
    <property type="protein sequence ID" value="MCU6766051.1"/>
    <property type="molecule type" value="Genomic_DNA"/>
</dbReference>
<evidence type="ECO:0000313" key="7">
    <source>
        <dbReference type="EMBL" id="MCU6766051.1"/>
    </source>
</evidence>
<comment type="subcellular location">
    <subcellularLocation>
        <location evidence="1">Cell membrane</location>
        <topology evidence="1">Peripheral membrane protein</topology>
    </subcellularLocation>
</comment>
<dbReference type="InterPro" id="IPR043148">
    <property type="entry name" value="TagF_C"/>
</dbReference>
<evidence type="ECO:0000256" key="5">
    <source>
        <dbReference type="ARBA" id="ARBA00022944"/>
    </source>
</evidence>
<name>A0ABT2TWP0_9FIRM</name>
<proteinExistence type="inferred from homology"/>
<dbReference type="Gene3D" id="3.40.50.11820">
    <property type="match status" value="1"/>
</dbReference>
<evidence type="ECO:0000313" key="8">
    <source>
        <dbReference type="Proteomes" id="UP001652409"/>
    </source>
</evidence>
<evidence type="ECO:0000256" key="4">
    <source>
        <dbReference type="ARBA" id="ARBA00022679"/>
    </source>
</evidence>
<evidence type="ECO:0000256" key="2">
    <source>
        <dbReference type="ARBA" id="ARBA00010488"/>
    </source>
</evidence>
<sequence>MNLNAIKKKIRDEGLMKSAGYYSNRVISKLSMHVVGRLAARHGQAKKNRIVFKNREMLDFTDNPRALFEYLEEKGYNEKYQIIYMVSEKKNFRSRHYKNVKFVTAESPGGFSSPAAFYYGATAGYFFYSHNSADLNRFHRKGQITVNLWHGCGYKGASLDNKNIPHSTTMSAFDYCLVPGQVFARSKSECWNWPKEKILCMGYPRYDWMLDPGNDRKEILERLGFHVEPDTKVVVWMPTFRKSVLTGYGENEISLPYQLPGIEAPAQMAQLDRHCGKEKILLLIKKHPLQTGWEQENCYKNIRYVTDEMFATADVVLYRLLGVCDGLISDYSSVAVDYMLLDRPMAFVLTDLPAYGQLRGFVFKDPLAYMPGEKVYDFGQLLTFLTHVREGKDLFAKERQLLLLEMHNPCKDYRGRLLDFLNIRCM</sequence>
<dbReference type="Gene3D" id="3.40.50.12580">
    <property type="match status" value="1"/>
</dbReference>